<evidence type="ECO:0000259" key="7">
    <source>
        <dbReference type="PROSITE" id="PS50977"/>
    </source>
</evidence>
<dbReference type="PANTHER" id="PTHR30055:SF175">
    <property type="entry name" value="HTH-TYPE TRANSCRIPTIONAL REPRESSOR KSTR2"/>
    <property type="match status" value="1"/>
</dbReference>
<sequence>MARPREVETVADEAAESGAEQPVLAAAERDETSRLLAALATPKGQEIVDAAAQLFVEKSYDATGLTELASRIGMLKGSLYHYITTKDDLLFAIIDKVHQTSLANMVRWQPVDGSVHLKLRMFIKGHVAHFVENFTFASVFIHDFRSLSAARRQVIVAERDVYDGYLRTLLRQGQAEGVVCPDLDAKSVSMGIFGMMNWMYRWYSPEGSISPEALGDQFADLILGGVVCEPRQHRTGHKRTLGSPLMPDHEADLAHNVDQDVDLEQVLRAAQRAAVRATPGRPAQPKGVR</sequence>
<proteinExistence type="predicted"/>
<dbReference type="GO" id="GO:0003700">
    <property type="term" value="F:DNA-binding transcription factor activity"/>
    <property type="evidence" value="ECO:0007669"/>
    <property type="project" value="TreeGrafter"/>
</dbReference>
<dbReference type="InterPro" id="IPR041490">
    <property type="entry name" value="KstR2_TetR_C"/>
</dbReference>
<evidence type="ECO:0000256" key="2">
    <source>
        <dbReference type="ARBA" id="ARBA00023015"/>
    </source>
</evidence>
<dbReference type="PRINTS" id="PR00455">
    <property type="entry name" value="HTHTETR"/>
</dbReference>
<organism evidence="8 9">
    <name type="scientific">Mycolicibacterium sphagni</name>
    <dbReference type="NCBI Taxonomy" id="1786"/>
    <lineage>
        <taxon>Bacteria</taxon>
        <taxon>Bacillati</taxon>
        <taxon>Actinomycetota</taxon>
        <taxon>Actinomycetes</taxon>
        <taxon>Mycobacteriales</taxon>
        <taxon>Mycobacteriaceae</taxon>
        <taxon>Mycolicibacterium</taxon>
    </lineage>
</organism>
<dbReference type="InterPro" id="IPR009057">
    <property type="entry name" value="Homeodomain-like_sf"/>
</dbReference>
<dbReference type="InterPro" id="IPR001647">
    <property type="entry name" value="HTH_TetR"/>
</dbReference>
<dbReference type="Gene3D" id="1.10.10.60">
    <property type="entry name" value="Homeodomain-like"/>
    <property type="match status" value="1"/>
</dbReference>
<dbReference type="OrthoDB" id="3190535at2"/>
<keyword evidence="1" id="KW-0678">Repressor</keyword>
<dbReference type="PANTHER" id="PTHR30055">
    <property type="entry name" value="HTH-TYPE TRANSCRIPTIONAL REGULATOR RUTR"/>
    <property type="match status" value="1"/>
</dbReference>
<evidence type="ECO:0000256" key="5">
    <source>
        <dbReference type="PROSITE-ProRule" id="PRU00335"/>
    </source>
</evidence>
<evidence type="ECO:0000313" key="8">
    <source>
        <dbReference type="EMBL" id="OYN76168.1"/>
    </source>
</evidence>
<evidence type="ECO:0000313" key="9">
    <source>
        <dbReference type="Proteomes" id="UP000216063"/>
    </source>
</evidence>
<accession>A0A255D9T6</accession>
<dbReference type="SUPFAM" id="SSF46689">
    <property type="entry name" value="Homeodomain-like"/>
    <property type="match status" value="1"/>
</dbReference>
<gene>
    <name evidence="8" type="ORF">CG716_22725</name>
</gene>
<name>A0A255D9T6_9MYCO</name>
<feature type="region of interest" description="Disordered" evidence="6">
    <location>
        <begin position="1"/>
        <end position="22"/>
    </location>
</feature>
<dbReference type="InterPro" id="IPR036271">
    <property type="entry name" value="Tet_transcr_reg_TetR-rel_C_sf"/>
</dbReference>
<feature type="domain" description="HTH tetR-type" evidence="7">
    <location>
        <begin position="41"/>
        <end position="101"/>
    </location>
</feature>
<feature type="DNA-binding region" description="H-T-H motif" evidence="5">
    <location>
        <begin position="64"/>
        <end position="83"/>
    </location>
</feature>
<reference evidence="8 9" key="1">
    <citation type="submission" date="2017-07" db="EMBL/GenBank/DDBJ databases">
        <title>The new phylogeny of genus Mycobacterium.</title>
        <authorList>
            <person name="Tortoli E."/>
            <person name="Trovato A."/>
            <person name="Cirillo D.M."/>
        </authorList>
    </citation>
    <scope>NUCLEOTIDE SEQUENCE [LARGE SCALE GENOMIC DNA]</scope>
    <source>
        <strain evidence="8 9">ATCC 33027</strain>
    </source>
</reference>
<dbReference type="GO" id="GO:0000976">
    <property type="term" value="F:transcription cis-regulatory region binding"/>
    <property type="evidence" value="ECO:0007669"/>
    <property type="project" value="TreeGrafter"/>
</dbReference>
<protein>
    <recommendedName>
        <fullName evidence="7">HTH tetR-type domain-containing protein</fullName>
    </recommendedName>
</protein>
<dbReference type="PROSITE" id="PS50977">
    <property type="entry name" value="HTH_TETR_2"/>
    <property type="match status" value="1"/>
</dbReference>
<comment type="caution">
    <text evidence="8">The sequence shown here is derived from an EMBL/GenBank/DDBJ whole genome shotgun (WGS) entry which is preliminary data.</text>
</comment>
<dbReference type="Pfam" id="PF00440">
    <property type="entry name" value="TetR_N"/>
    <property type="match status" value="1"/>
</dbReference>
<keyword evidence="2" id="KW-0805">Transcription regulation</keyword>
<evidence type="ECO:0000256" key="1">
    <source>
        <dbReference type="ARBA" id="ARBA00022491"/>
    </source>
</evidence>
<keyword evidence="3 5" id="KW-0238">DNA-binding</keyword>
<evidence type="ECO:0000256" key="3">
    <source>
        <dbReference type="ARBA" id="ARBA00023125"/>
    </source>
</evidence>
<dbReference type="SUPFAM" id="SSF48498">
    <property type="entry name" value="Tetracyclin repressor-like, C-terminal domain"/>
    <property type="match status" value="1"/>
</dbReference>
<evidence type="ECO:0000256" key="4">
    <source>
        <dbReference type="ARBA" id="ARBA00023163"/>
    </source>
</evidence>
<keyword evidence="9" id="KW-1185">Reference proteome</keyword>
<dbReference type="Proteomes" id="UP000216063">
    <property type="component" value="Unassembled WGS sequence"/>
</dbReference>
<dbReference type="AlphaFoldDB" id="A0A255D9T6"/>
<dbReference type="Pfam" id="PF17932">
    <property type="entry name" value="TetR_C_24"/>
    <property type="match status" value="1"/>
</dbReference>
<evidence type="ECO:0000256" key="6">
    <source>
        <dbReference type="SAM" id="MobiDB-lite"/>
    </source>
</evidence>
<dbReference type="EMBL" id="NOZR01000023">
    <property type="protein sequence ID" value="OYN76168.1"/>
    <property type="molecule type" value="Genomic_DNA"/>
</dbReference>
<dbReference type="Gene3D" id="1.10.357.10">
    <property type="entry name" value="Tetracycline Repressor, domain 2"/>
    <property type="match status" value="1"/>
</dbReference>
<keyword evidence="4" id="KW-0804">Transcription</keyword>
<dbReference type="InterPro" id="IPR050109">
    <property type="entry name" value="HTH-type_TetR-like_transc_reg"/>
</dbReference>